<evidence type="ECO:0000259" key="1">
    <source>
        <dbReference type="Pfam" id="PF00582"/>
    </source>
</evidence>
<dbReference type="SUPFAM" id="SSF52402">
    <property type="entry name" value="Adenine nucleotide alpha hydrolases-like"/>
    <property type="match status" value="1"/>
</dbReference>
<dbReference type="EMBL" id="QBMP01000339">
    <property type="protein sequence ID" value="PZO45897.1"/>
    <property type="molecule type" value="Genomic_DNA"/>
</dbReference>
<dbReference type="Gene3D" id="3.40.50.12370">
    <property type="match status" value="1"/>
</dbReference>
<proteinExistence type="predicted"/>
<reference evidence="2 3" key="2">
    <citation type="submission" date="2018-06" db="EMBL/GenBank/DDBJ databases">
        <title>Metagenomic assembly of (sub)arctic Cyanobacteria and their associated microbiome from non-axenic cultures.</title>
        <authorList>
            <person name="Baurain D."/>
        </authorList>
    </citation>
    <scope>NUCLEOTIDE SEQUENCE [LARGE SCALE GENOMIC DNA]</scope>
    <source>
        <strain evidence="2">ULC027bin1</strain>
    </source>
</reference>
<organism evidence="2 3">
    <name type="scientific">Phormidesmis priestleyi</name>
    <dbReference type="NCBI Taxonomy" id="268141"/>
    <lineage>
        <taxon>Bacteria</taxon>
        <taxon>Bacillati</taxon>
        <taxon>Cyanobacteriota</taxon>
        <taxon>Cyanophyceae</taxon>
        <taxon>Leptolyngbyales</taxon>
        <taxon>Leptolyngbyaceae</taxon>
        <taxon>Phormidesmis</taxon>
    </lineage>
</organism>
<dbReference type="AlphaFoldDB" id="A0A2W4WRS8"/>
<accession>A0A2W4WRS8</accession>
<name>A0A2W4WRS8_9CYAN</name>
<dbReference type="InterPro" id="IPR006016">
    <property type="entry name" value="UspA"/>
</dbReference>
<evidence type="ECO:0000313" key="2">
    <source>
        <dbReference type="EMBL" id="PZO45897.1"/>
    </source>
</evidence>
<gene>
    <name evidence="2" type="ORF">DCF15_21140</name>
</gene>
<dbReference type="Pfam" id="PF00582">
    <property type="entry name" value="Usp"/>
    <property type="match status" value="1"/>
</dbReference>
<protein>
    <recommendedName>
        <fullName evidence="1">UspA domain-containing protein</fullName>
    </recommendedName>
</protein>
<dbReference type="CDD" id="cd00293">
    <property type="entry name" value="USP-like"/>
    <property type="match status" value="1"/>
</dbReference>
<dbReference type="Proteomes" id="UP000249794">
    <property type="component" value="Unassembled WGS sequence"/>
</dbReference>
<reference evidence="3" key="1">
    <citation type="submission" date="2018-04" db="EMBL/GenBank/DDBJ databases">
        <authorList>
            <person name="Cornet L."/>
        </authorList>
    </citation>
    <scope>NUCLEOTIDE SEQUENCE [LARGE SCALE GENOMIC DNA]</scope>
</reference>
<sequence>MVLFAKDRILVPIDFSEKSLQALTETLTFAEGFSNVYVVHVLKPLEVTEPGVVWDSINDAKRAETIQKLFVLPINANLTCARYKHCQFSYHGSLNPMALAYTAL</sequence>
<comment type="caution">
    <text evidence="2">The sequence shown here is derived from an EMBL/GenBank/DDBJ whole genome shotgun (WGS) entry which is preliminary data.</text>
</comment>
<evidence type="ECO:0000313" key="3">
    <source>
        <dbReference type="Proteomes" id="UP000249794"/>
    </source>
</evidence>
<feature type="domain" description="UspA" evidence="1">
    <location>
        <begin position="7"/>
        <end position="67"/>
    </location>
</feature>